<dbReference type="PANTHER" id="PTHR45947:SF3">
    <property type="entry name" value="SULFOQUINOVOSYL TRANSFERASE SQD2"/>
    <property type="match status" value="1"/>
</dbReference>
<dbReference type="AlphaFoldDB" id="A0A2H0U996"/>
<evidence type="ECO:0000313" key="3">
    <source>
        <dbReference type="Proteomes" id="UP000230179"/>
    </source>
</evidence>
<evidence type="ECO:0000259" key="1">
    <source>
        <dbReference type="Pfam" id="PF00534"/>
    </source>
</evidence>
<gene>
    <name evidence="2" type="ORF">COU19_02900</name>
</gene>
<dbReference type="InterPro" id="IPR001296">
    <property type="entry name" value="Glyco_trans_1"/>
</dbReference>
<dbReference type="SUPFAM" id="SSF53756">
    <property type="entry name" value="UDP-Glycosyltransferase/glycogen phosphorylase"/>
    <property type="match status" value="1"/>
</dbReference>
<accession>A0A2H0U996</accession>
<organism evidence="2 3">
    <name type="scientific">Candidatus Kaiserbacteria bacterium CG10_big_fil_rev_8_21_14_0_10_56_12</name>
    <dbReference type="NCBI Taxonomy" id="1974611"/>
    <lineage>
        <taxon>Bacteria</taxon>
        <taxon>Candidatus Kaiseribacteriota</taxon>
    </lineage>
</organism>
<dbReference type="Pfam" id="PF00534">
    <property type="entry name" value="Glycos_transf_1"/>
    <property type="match status" value="1"/>
</dbReference>
<dbReference type="Gene3D" id="3.40.50.2000">
    <property type="entry name" value="Glycogen Phosphorylase B"/>
    <property type="match status" value="2"/>
</dbReference>
<evidence type="ECO:0000313" key="2">
    <source>
        <dbReference type="EMBL" id="PIR82988.1"/>
    </source>
</evidence>
<protein>
    <recommendedName>
        <fullName evidence="1">Glycosyl transferase family 1 domain-containing protein</fullName>
    </recommendedName>
</protein>
<dbReference type="EMBL" id="PFBL01000022">
    <property type="protein sequence ID" value="PIR82988.1"/>
    <property type="molecule type" value="Genomic_DNA"/>
</dbReference>
<dbReference type="CDD" id="cd03801">
    <property type="entry name" value="GT4_PimA-like"/>
    <property type="match status" value="1"/>
</dbReference>
<comment type="caution">
    <text evidence="2">The sequence shown here is derived from an EMBL/GenBank/DDBJ whole genome shotgun (WGS) entry which is preliminary data.</text>
</comment>
<feature type="non-terminal residue" evidence="2">
    <location>
        <position position="1"/>
    </location>
</feature>
<dbReference type="PANTHER" id="PTHR45947">
    <property type="entry name" value="SULFOQUINOVOSYL TRANSFERASE SQD2"/>
    <property type="match status" value="1"/>
</dbReference>
<dbReference type="GO" id="GO:0016757">
    <property type="term" value="F:glycosyltransferase activity"/>
    <property type="evidence" value="ECO:0007669"/>
    <property type="project" value="InterPro"/>
</dbReference>
<dbReference type="InterPro" id="IPR050194">
    <property type="entry name" value="Glycosyltransferase_grp1"/>
</dbReference>
<dbReference type="Proteomes" id="UP000230179">
    <property type="component" value="Unassembled WGS sequence"/>
</dbReference>
<name>A0A2H0U996_9BACT</name>
<reference evidence="3" key="1">
    <citation type="submission" date="2017-09" db="EMBL/GenBank/DDBJ databases">
        <title>Depth-based differentiation of microbial function through sediment-hosted aquifers and enrichment of novel symbionts in the deep terrestrial subsurface.</title>
        <authorList>
            <person name="Probst A.J."/>
            <person name="Ladd B."/>
            <person name="Jarett J.K."/>
            <person name="Geller-Mcgrath D.E."/>
            <person name="Sieber C.M.K."/>
            <person name="Emerson J.B."/>
            <person name="Anantharaman K."/>
            <person name="Thomas B.C."/>
            <person name="Malmstrom R."/>
            <person name="Stieglmeier M."/>
            <person name="Klingl A."/>
            <person name="Woyke T."/>
            <person name="Ryan C.M."/>
            <person name="Banfield J.F."/>
        </authorList>
    </citation>
    <scope>NUCLEOTIDE SEQUENCE [LARGE SCALE GENOMIC DNA]</scope>
</reference>
<proteinExistence type="predicted"/>
<feature type="domain" description="Glycosyl transferase family 1" evidence="1">
    <location>
        <begin position="143"/>
        <end position="292"/>
    </location>
</feature>
<sequence>RFKLITRTVACPSVGDVVKTESTIDAVRAHYEPVIAAYLSAIEAVAPDAVVINGTFYLPWCFLQAAKRYGKARIIVHYHGVLAKEVEHWKEASAKARFLEMEREFDDPQITYIFPSQTARTVVEEEIFGHAIDNAVVLPNPTPETFFKTPERIGQRVIGMVSRWTRVKNPDFLLTLARHNRRTDAGYEIEAISDLKHDAPHYKKVSSVIKLRASMHNSRLPSFYRRLGALIMPSYFETYGNVAQEALATGTPVLVSKESGFAETLRSIGLDHWVADFTCPAEVLARIEDVIAAGVPHAAWSQLRERYTNTPIFTEYTRVLAGQ</sequence>